<reference evidence="1 3" key="1">
    <citation type="submission" date="2019-09" db="EMBL/GenBank/DDBJ databases">
        <title>Draft genome sequences of 48 bacterial type strains from the CCUG.</title>
        <authorList>
            <person name="Tunovic T."/>
            <person name="Pineiro-Iglesias B."/>
            <person name="Unosson C."/>
            <person name="Inganas E."/>
            <person name="Ohlen M."/>
            <person name="Cardew S."/>
            <person name="Jensie-Markopoulos S."/>
            <person name="Salva-Serra F."/>
            <person name="Jaen-Luchoro D."/>
            <person name="Karlsson R."/>
            <person name="Svensson-Stadler L."/>
            <person name="Chun J."/>
            <person name="Moore E."/>
        </authorList>
    </citation>
    <scope>NUCLEOTIDE SEQUENCE [LARGE SCALE GENOMIC DNA]</scope>
    <source>
        <strain evidence="1 3">CCUG 54555</strain>
    </source>
</reference>
<organism evidence="1 3">
    <name type="scientific">Burkholderia latens</name>
    <dbReference type="NCBI Taxonomy" id="488446"/>
    <lineage>
        <taxon>Bacteria</taxon>
        <taxon>Pseudomonadati</taxon>
        <taxon>Pseudomonadota</taxon>
        <taxon>Betaproteobacteria</taxon>
        <taxon>Burkholderiales</taxon>
        <taxon>Burkholderiaceae</taxon>
        <taxon>Burkholderia</taxon>
        <taxon>Burkholderia cepacia complex</taxon>
    </lineage>
</organism>
<evidence type="ECO:0000313" key="2">
    <source>
        <dbReference type="EMBL" id="VWB65179.1"/>
    </source>
</evidence>
<keyword evidence="3" id="KW-1185">Reference proteome</keyword>
<dbReference type="EMBL" id="VZOJ01000013">
    <property type="protein sequence ID" value="KAB0643348.1"/>
    <property type="molecule type" value="Genomic_DNA"/>
</dbReference>
<dbReference type="AlphaFoldDB" id="A0A6H9T2T8"/>
<dbReference type="RefSeq" id="WP_151063669.1">
    <property type="nucleotide sequence ID" value="NZ_CABVPL010000019.1"/>
</dbReference>
<reference evidence="2 4" key="2">
    <citation type="submission" date="2019-09" db="EMBL/GenBank/DDBJ databases">
        <authorList>
            <person name="Depoorter E."/>
        </authorList>
    </citation>
    <scope>NUCLEOTIDE SEQUENCE [LARGE SCALE GENOMIC DNA]</scope>
    <source>
        <strain evidence="2">LMG 24064</strain>
    </source>
</reference>
<gene>
    <name evidence="2" type="ORF">BLA24064_03028</name>
    <name evidence="1" type="ORF">F7R21_07490</name>
</gene>
<dbReference type="Proteomes" id="UP000494222">
    <property type="component" value="Unassembled WGS sequence"/>
</dbReference>
<evidence type="ECO:0000313" key="1">
    <source>
        <dbReference type="EMBL" id="KAB0643348.1"/>
    </source>
</evidence>
<protein>
    <submittedName>
        <fullName evidence="1">Uncharacterized protein</fullName>
    </submittedName>
</protein>
<accession>A0A6H9T2T8</accession>
<dbReference type="GeneID" id="99790304"/>
<dbReference type="Proteomes" id="UP000430232">
    <property type="component" value="Unassembled WGS sequence"/>
</dbReference>
<sequence length="112" mass="11821">MSCRLEAEVSAVDQENFLNQTFDRVSTRGLTVDGACDTLNDVYRALQGINAIGRIVLANGVAEDCCVPALNGNLIGGLMEGLNALSHMAINKIECLAGRTGPSDSETEARHG</sequence>
<dbReference type="EMBL" id="CABVPL010000019">
    <property type="protein sequence ID" value="VWB65179.1"/>
    <property type="molecule type" value="Genomic_DNA"/>
</dbReference>
<evidence type="ECO:0000313" key="4">
    <source>
        <dbReference type="Proteomes" id="UP000494222"/>
    </source>
</evidence>
<evidence type="ECO:0000313" key="3">
    <source>
        <dbReference type="Proteomes" id="UP000430232"/>
    </source>
</evidence>
<proteinExistence type="predicted"/>
<name>A0A6H9T2T8_9BURK</name>